<sequence length="374" mass="41371">MEALSYLHPTTSISEMDSPQQFLRLEDLHTASSPSATPEDDLGMVDSQASPPPVIIHSKPAKKRKSWGQTLPEPKTTLPPRKRAKTDDEKEQRRIERIKRNRAAAHNSRERKRQETEVLAVKCAELQAELAAYRKLHGPLPASVVLPKVTISNDEFGTPAPSIAQSHDTPQETSTSPMDTTDLAPIKEEPLDLVPTFPPAFDNLDVKSSLSQHLDPTQHSAAMLCDLQCRSSPLTTMMISTTARWWATLILTLMTSQIQACYRSLLSALWTLSPSRMERLMQASRLRLTSRSMTSSRTPLLLRSMAMAQLNAATGRPTQQGALALTRVSGSEVTRLRTAVVRPGHHCVSQRTASAEQGQGQKRERGDENEFGNS</sequence>
<dbReference type="eggNOG" id="ENOG502S526">
    <property type="taxonomic scope" value="Eukaryota"/>
</dbReference>
<evidence type="ECO:0000313" key="10">
    <source>
        <dbReference type="EMBL" id="EMC92969.1"/>
    </source>
</evidence>
<dbReference type="PROSITE" id="PS50217">
    <property type="entry name" value="BZIP"/>
    <property type="match status" value="1"/>
</dbReference>
<gene>
    <name evidence="10" type="ORF">BAUCODRAFT_77653</name>
</gene>
<evidence type="ECO:0000256" key="5">
    <source>
        <dbReference type="ARBA" id="ARBA00023163"/>
    </source>
</evidence>
<comment type="subcellular location">
    <subcellularLocation>
        <location evidence="1">Nucleus</location>
    </subcellularLocation>
</comment>
<proteinExistence type="inferred from homology"/>
<dbReference type="GO" id="GO:0003677">
    <property type="term" value="F:DNA binding"/>
    <property type="evidence" value="ECO:0007669"/>
    <property type="project" value="UniProtKB-KW"/>
</dbReference>
<feature type="compositionally biased region" description="Polar residues" evidence="8">
    <location>
        <begin position="8"/>
        <end position="21"/>
    </location>
</feature>
<feature type="region of interest" description="Disordered" evidence="8">
    <location>
        <begin position="344"/>
        <end position="374"/>
    </location>
</feature>
<feature type="region of interest" description="Disordered" evidence="8">
    <location>
        <begin position="156"/>
        <end position="181"/>
    </location>
</feature>
<dbReference type="Proteomes" id="UP000011761">
    <property type="component" value="Unassembled WGS sequence"/>
</dbReference>
<keyword evidence="7" id="KW-0539">Nucleus</keyword>
<dbReference type="GO" id="GO:0045944">
    <property type="term" value="P:positive regulation of transcription by RNA polymerase II"/>
    <property type="evidence" value="ECO:0007669"/>
    <property type="project" value="InterPro"/>
</dbReference>
<dbReference type="PANTHER" id="PTHR46714">
    <property type="entry name" value="TRANSCRIPTIONAL ACTIVATOR HAC1"/>
    <property type="match status" value="1"/>
</dbReference>
<evidence type="ECO:0000256" key="1">
    <source>
        <dbReference type="ARBA" id="ARBA00004123"/>
    </source>
</evidence>
<evidence type="ECO:0000256" key="3">
    <source>
        <dbReference type="ARBA" id="ARBA00023015"/>
    </source>
</evidence>
<dbReference type="EMBL" id="KB445561">
    <property type="protein sequence ID" value="EMC92969.1"/>
    <property type="molecule type" value="Genomic_DNA"/>
</dbReference>
<dbReference type="GO" id="GO:0005634">
    <property type="term" value="C:nucleus"/>
    <property type="evidence" value="ECO:0007669"/>
    <property type="project" value="UniProtKB-SubCell"/>
</dbReference>
<name>M2N1X1_BAUPA</name>
<evidence type="ECO:0000256" key="6">
    <source>
        <dbReference type="ARBA" id="ARBA00023230"/>
    </source>
</evidence>
<feature type="compositionally biased region" description="Polar residues" evidence="8">
    <location>
        <begin position="349"/>
        <end position="360"/>
    </location>
</feature>
<dbReference type="Gene3D" id="1.20.5.170">
    <property type="match status" value="1"/>
</dbReference>
<dbReference type="STRING" id="717646.M2N1X1"/>
<dbReference type="PROSITE" id="PS00036">
    <property type="entry name" value="BZIP_BASIC"/>
    <property type="match status" value="1"/>
</dbReference>
<protein>
    <recommendedName>
        <fullName evidence="9">BZIP domain-containing protein</fullName>
    </recommendedName>
</protein>
<keyword evidence="5" id="KW-0804">Transcription</keyword>
<feature type="compositionally biased region" description="Basic and acidic residues" evidence="8">
    <location>
        <begin position="85"/>
        <end position="94"/>
    </location>
</feature>
<dbReference type="SMART" id="SM00338">
    <property type="entry name" value="BRLZ"/>
    <property type="match status" value="1"/>
</dbReference>
<evidence type="ECO:0000259" key="9">
    <source>
        <dbReference type="PROSITE" id="PS50217"/>
    </source>
</evidence>
<keyword evidence="11" id="KW-1185">Reference proteome</keyword>
<dbReference type="HOGENOM" id="CLU_685160_0_0_1"/>
<dbReference type="InterPro" id="IPR044280">
    <property type="entry name" value="Hac1/HY5"/>
</dbReference>
<dbReference type="InterPro" id="IPR046347">
    <property type="entry name" value="bZIP_sf"/>
</dbReference>
<keyword evidence="4" id="KW-0238">DNA-binding</keyword>
<feature type="compositionally biased region" description="Polar residues" evidence="8">
    <location>
        <begin position="163"/>
        <end position="179"/>
    </location>
</feature>
<comment type="similarity">
    <text evidence="2">Belongs to the bZIP family.</text>
</comment>
<dbReference type="OrthoDB" id="674948at2759"/>
<dbReference type="AlphaFoldDB" id="M2N1X1"/>
<keyword evidence="6" id="KW-0834">Unfolded protein response</keyword>
<dbReference type="CDD" id="cd14710">
    <property type="entry name" value="bZIP_HAC1-like"/>
    <property type="match status" value="1"/>
</dbReference>
<keyword evidence="3" id="KW-0805">Transcription regulation</keyword>
<dbReference type="RefSeq" id="XP_007679985.1">
    <property type="nucleotide sequence ID" value="XM_007681795.1"/>
</dbReference>
<evidence type="ECO:0000256" key="2">
    <source>
        <dbReference type="ARBA" id="ARBA00007163"/>
    </source>
</evidence>
<dbReference type="KEGG" id="bcom:BAUCODRAFT_77653"/>
<dbReference type="SUPFAM" id="SSF57959">
    <property type="entry name" value="Leucine zipper domain"/>
    <property type="match status" value="1"/>
</dbReference>
<dbReference type="PANTHER" id="PTHR46714:SF6">
    <property type="entry name" value="TRANSCRIPTIONAL ACTIVATOR HAC1"/>
    <property type="match status" value="1"/>
</dbReference>
<feature type="region of interest" description="Disordered" evidence="8">
    <location>
        <begin position="1"/>
        <end position="94"/>
    </location>
</feature>
<evidence type="ECO:0000256" key="8">
    <source>
        <dbReference type="SAM" id="MobiDB-lite"/>
    </source>
</evidence>
<organism evidence="10 11">
    <name type="scientific">Baudoinia panamericana (strain UAMH 10762)</name>
    <name type="common">Angels' share fungus</name>
    <name type="synonym">Baudoinia compniacensis (strain UAMH 10762)</name>
    <dbReference type="NCBI Taxonomy" id="717646"/>
    <lineage>
        <taxon>Eukaryota</taxon>
        <taxon>Fungi</taxon>
        <taxon>Dikarya</taxon>
        <taxon>Ascomycota</taxon>
        <taxon>Pezizomycotina</taxon>
        <taxon>Dothideomycetes</taxon>
        <taxon>Dothideomycetidae</taxon>
        <taxon>Mycosphaerellales</taxon>
        <taxon>Teratosphaeriaceae</taxon>
        <taxon>Baudoinia</taxon>
    </lineage>
</organism>
<reference evidence="10 11" key="1">
    <citation type="journal article" date="2012" name="PLoS Pathog.">
        <title>Diverse lifestyles and strategies of plant pathogenesis encoded in the genomes of eighteen Dothideomycetes fungi.</title>
        <authorList>
            <person name="Ohm R.A."/>
            <person name="Feau N."/>
            <person name="Henrissat B."/>
            <person name="Schoch C.L."/>
            <person name="Horwitz B.A."/>
            <person name="Barry K.W."/>
            <person name="Condon B.J."/>
            <person name="Copeland A.C."/>
            <person name="Dhillon B."/>
            <person name="Glaser F."/>
            <person name="Hesse C.N."/>
            <person name="Kosti I."/>
            <person name="LaButti K."/>
            <person name="Lindquist E.A."/>
            <person name="Lucas S."/>
            <person name="Salamov A.A."/>
            <person name="Bradshaw R.E."/>
            <person name="Ciuffetti L."/>
            <person name="Hamelin R.C."/>
            <person name="Kema G.H.J."/>
            <person name="Lawrence C."/>
            <person name="Scott J.A."/>
            <person name="Spatafora J.W."/>
            <person name="Turgeon B.G."/>
            <person name="de Wit P.J.G.M."/>
            <person name="Zhong S."/>
            <person name="Goodwin S.B."/>
            <person name="Grigoriev I.V."/>
        </authorList>
    </citation>
    <scope>NUCLEOTIDE SEQUENCE [LARGE SCALE GENOMIC DNA]</scope>
    <source>
        <strain evidence="10 11">UAMH 10762</strain>
    </source>
</reference>
<feature type="domain" description="BZIP" evidence="9">
    <location>
        <begin position="91"/>
        <end position="129"/>
    </location>
</feature>
<evidence type="ECO:0000256" key="7">
    <source>
        <dbReference type="ARBA" id="ARBA00023242"/>
    </source>
</evidence>
<evidence type="ECO:0000256" key="4">
    <source>
        <dbReference type="ARBA" id="ARBA00023125"/>
    </source>
</evidence>
<dbReference type="OMA" id="ISTTARW"/>
<dbReference type="InterPro" id="IPR004827">
    <property type="entry name" value="bZIP"/>
</dbReference>
<dbReference type="Pfam" id="PF00170">
    <property type="entry name" value="bZIP_1"/>
    <property type="match status" value="1"/>
</dbReference>
<dbReference type="GO" id="GO:0006986">
    <property type="term" value="P:response to unfolded protein"/>
    <property type="evidence" value="ECO:0007669"/>
    <property type="project" value="UniProtKB-KW"/>
</dbReference>
<evidence type="ECO:0000313" key="11">
    <source>
        <dbReference type="Proteomes" id="UP000011761"/>
    </source>
</evidence>
<dbReference type="GO" id="GO:0000981">
    <property type="term" value="F:DNA-binding transcription factor activity, RNA polymerase II-specific"/>
    <property type="evidence" value="ECO:0007669"/>
    <property type="project" value="InterPro"/>
</dbReference>
<dbReference type="GeneID" id="19117109"/>
<accession>M2N1X1</accession>